<dbReference type="PROSITE" id="PS50181">
    <property type="entry name" value="FBOX"/>
    <property type="match status" value="1"/>
</dbReference>
<proteinExistence type="predicted"/>
<organism evidence="2 3">
    <name type="scientific">Hyaloscypha hepaticicola</name>
    <dbReference type="NCBI Taxonomy" id="2082293"/>
    <lineage>
        <taxon>Eukaryota</taxon>
        <taxon>Fungi</taxon>
        <taxon>Dikarya</taxon>
        <taxon>Ascomycota</taxon>
        <taxon>Pezizomycotina</taxon>
        <taxon>Leotiomycetes</taxon>
        <taxon>Helotiales</taxon>
        <taxon>Hyaloscyphaceae</taxon>
        <taxon>Hyaloscypha</taxon>
    </lineage>
</organism>
<dbReference type="InterPro" id="IPR036047">
    <property type="entry name" value="F-box-like_dom_sf"/>
</dbReference>
<protein>
    <recommendedName>
        <fullName evidence="1">F-box domain-containing protein</fullName>
    </recommendedName>
</protein>
<sequence>MGGKGRIKETISTADSDVTTTSPKLQLATLPTEVHLKIFKHLSPVSSACLGVTCRALYRIHRSLHRRVRLDRDDPDTNARLSYLLEYWMTPGDLRTAEHLGGIEEIETAEESSGIGSIGWVVFRPSDQPTSQRGMEKSVLERRCFLDLFAQ</sequence>
<gene>
    <name evidence="2" type="ORF">NA56DRAFT_708631</name>
</gene>
<evidence type="ECO:0000313" key="2">
    <source>
        <dbReference type="EMBL" id="PMD16731.1"/>
    </source>
</evidence>
<evidence type="ECO:0000259" key="1">
    <source>
        <dbReference type="PROSITE" id="PS50181"/>
    </source>
</evidence>
<dbReference type="SUPFAM" id="SSF81383">
    <property type="entry name" value="F-box domain"/>
    <property type="match status" value="1"/>
</dbReference>
<dbReference type="OrthoDB" id="3564351at2759"/>
<dbReference type="Proteomes" id="UP000235672">
    <property type="component" value="Unassembled WGS sequence"/>
</dbReference>
<accession>A0A2J6PRW6</accession>
<feature type="domain" description="F-box" evidence="1">
    <location>
        <begin position="24"/>
        <end position="70"/>
    </location>
</feature>
<evidence type="ECO:0000313" key="3">
    <source>
        <dbReference type="Proteomes" id="UP000235672"/>
    </source>
</evidence>
<dbReference type="EMBL" id="KZ613504">
    <property type="protein sequence ID" value="PMD16731.1"/>
    <property type="molecule type" value="Genomic_DNA"/>
</dbReference>
<name>A0A2J6PRW6_9HELO</name>
<keyword evidence="3" id="KW-1185">Reference proteome</keyword>
<dbReference type="Pfam" id="PF12937">
    <property type="entry name" value="F-box-like"/>
    <property type="match status" value="1"/>
</dbReference>
<dbReference type="InterPro" id="IPR001810">
    <property type="entry name" value="F-box_dom"/>
</dbReference>
<reference evidence="2 3" key="1">
    <citation type="submission" date="2016-05" db="EMBL/GenBank/DDBJ databases">
        <title>A degradative enzymes factory behind the ericoid mycorrhizal symbiosis.</title>
        <authorList>
            <consortium name="DOE Joint Genome Institute"/>
            <person name="Martino E."/>
            <person name="Morin E."/>
            <person name="Grelet G."/>
            <person name="Kuo A."/>
            <person name="Kohler A."/>
            <person name="Daghino S."/>
            <person name="Barry K."/>
            <person name="Choi C."/>
            <person name="Cichocki N."/>
            <person name="Clum A."/>
            <person name="Copeland A."/>
            <person name="Hainaut M."/>
            <person name="Haridas S."/>
            <person name="Labutti K."/>
            <person name="Lindquist E."/>
            <person name="Lipzen A."/>
            <person name="Khouja H.-R."/>
            <person name="Murat C."/>
            <person name="Ohm R."/>
            <person name="Olson A."/>
            <person name="Spatafora J."/>
            <person name="Veneault-Fourrey C."/>
            <person name="Henrissat B."/>
            <person name="Grigoriev I."/>
            <person name="Martin F."/>
            <person name="Perotto S."/>
        </authorList>
    </citation>
    <scope>NUCLEOTIDE SEQUENCE [LARGE SCALE GENOMIC DNA]</scope>
    <source>
        <strain evidence="2 3">UAMH 7357</strain>
    </source>
</reference>
<dbReference type="CDD" id="cd09917">
    <property type="entry name" value="F-box_SF"/>
    <property type="match status" value="1"/>
</dbReference>
<dbReference type="AlphaFoldDB" id="A0A2J6PRW6"/>